<feature type="transmembrane region" description="Helical" evidence="6">
    <location>
        <begin position="211"/>
        <end position="230"/>
    </location>
</feature>
<organism evidence="8 9">
    <name type="scientific">Brevibacterium senegalense</name>
    <dbReference type="NCBI Taxonomy" id="1033736"/>
    <lineage>
        <taxon>Bacteria</taxon>
        <taxon>Bacillati</taxon>
        <taxon>Actinomycetota</taxon>
        <taxon>Actinomycetes</taxon>
        <taxon>Micrococcales</taxon>
        <taxon>Brevibacteriaceae</taxon>
        <taxon>Brevibacterium</taxon>
    </lineage>
</organism>
<dbReference type="GO" id="GO:0005886">
    <property type="term" value="C:plasma membrane"/>
    <property type="evidence" value="ECO:0007669"/>
    <property type="project" value="UniProtKB-SubCell"/>
</dbReference>
<accession>A0A921SP68</accession>
<protein>
    <recommendedName>
        <fullName evidence="6">SURF1-like protein</fullName>
    </recommendedName>
</protein>
<dbReference type="EMBL" id="DYUK01000283">
    <property type="protein sequence ID" value="HJG81220.1"/>
    <property type="molecule type" value="Genomic_DNA"/>
</dbReference>
<evidence type="ECO:0000256" key="6">
    <source>
        <dbReference type="RuleBase" id="RU363076"/>
    </source>
</evidence>
<reference evidence="8" key="1">
    <citation type="journal article" date="2021" name="PeerJ">
        <title>Extensive microbial diversity within the chicken gut microbiome revealed by metagenomics and culture.</title>
        <authorList>
            <person name="Gilroy R."/>
            <person name="Ravi A."/>
            <person name="Getino M."/>
            <person name="Pursley I."/>
            <person name="Horton D.L."/>
            <person name="Alikhan N.F."/>
            <person name="Baker D."/>
            <person name="Gharbi K."/>
            <person name="Hall N."/>
            <person name="Watson M."/>
            <person name="Adriaenssens E.M."/>
            <person name="Foster-Nyarko E."/>
            <person name="Jarju S."/>
            <person name="Secka A."/>
            <person name="Antonio M."/>
            <person name="Oren A."/>
            <person name="Chaudhuri R.R."/>
            <person name="La Ragione R."/>
            <person name="Hildebrand F."/>
            <person name="Pallen M.J."/>
        </authorList>
    </citation>
    <scope>NUCLEOTIDE SEQUENCE</scope>
    <source>
        <strain evidence="8">ChiGjej5B5-7349</strain>
    </source>
</reference>
<dbReference type="AlphaFoldDB" id="A0A921SP68"/>
<evidence type="ECO:0000256" key="1">
    <source>
        <dbReference type="ARBA" id="ARBA00004370"/>
    </source>
</evidence>
<evidence type="ECO:0000313" key="9">
    <source>
        <dbReference type="Proteomes" id="UP000784435"/>
    </source>
</evidence>
<keyword evidence="5 6" id="KW-0472">Membrane</keyword>
<evidence type="ECO:0000256" key="5">
    <source>
        <dbReference type="ARBA" id="ARBA00023136"/>
    </source>
</evidence>
<comment type="caution">
    <text evidence="8">The sequence shown here is derived from an EMBL/GenBank/DDBJ whole genome shotgun (WGS) entry which is preliminary data.</text>
</comment>
<evidence type="ECO:0000256" key="7">
    <source>
        <dbReference type="SAM" id="MobiDB-lite"/>
    </source>
</evidence>
<reference evidence="8" key="2">
    <citation type="submission" date="2021-09" db="EMBL/GenBank/DDBJ databases">
        <authorList>
            <person name="Gilroy R."/>
        </authorList>
    </citation>
    <scope>NUCLEOTIDE SEQUENCE</scope>
    <source>
        <strain evidence="8">ChiGjej5B5-7349</strain>
    </source>
</reference>
<feature type="transmembrane region" description="Helical" evidence="6">
    <location>
        <begin position="12"/>
        <end position="29"/>
    </location>
</feature>
<evidence type="ECO:0000256" key="2">
    <source>
        <dbReference type="ARBA" id="ARBA00007165"/>
    </source>
</evidence>
<gene>
    <name evidence="8" type="ORF">K8V08_12490</name>
</gene>
<dbReference type="PROSITE" id="PS51257">
    <property type="entry name" value="PROKAR_LIPOPROTEIN"/>
    <property type="match status" value="1"/>
</dbReference>
<dbReference type="PANTHER" id="PTHR23427">
    <property type="entry name" value="SURFEIT LOCUS PROTEIN"/>
    <property type="match status" value="1"/>
</dbReference>
<dbReference type="InterPro" id="IPR045214">
    <property type="entry name" value="Surf1/Surf4"/>
</dbReference>
<dbReference type="InterPro" id="IPR002994">
    <property type="entry name" value="Surf1/Shy1"/>
</dbReference>
<dbReference type="PANTHER" id="PTHR23427:SF2">
    <property type="entry name" value="SURFEIT LOCUS PROTEIN 1"/>
    <property type="match status" value="1"/>
</dbReference>
<keyword evidence="6" id="KW-1003">Cell membrane</keyword>
<evidence type="ECO:0000313" key="8">
    <source>
        <dbReference type="EMBL" id="HJG81220.1"/>
    </source>
</evidence>
<feature type="compositionally biased region" description="Polar residues" evidence="7">
    <location>
        <begin position="273"/>
        <end position="284"/>
    </location>
</feature>
<comment type="subcellular location">
    <subcellularLocation>
        <location evidence="6">Cell membrane</location>
        <topology evidence="6">Multi-pass membrane protein</topology>
    </subcellularLocation>
    <subcellularLocation>
        <location evidence="1">Membrane</location>
    </subcellularLocation>
</comment>
<sequence>MNFLLSRRWLQYIAFALVAAIACLLLANWQDNRRANRDAEIDRIETHYSAQPVPLSTVLPTTDAPFAQEDEWTRVEATGEYRPEDATVARNRPKNGSAGYWIVVPFEVDGGGTLLVARGWSGGSGADANFAEAPAPPTGAVTLTAWLRPAQDGDPAENTETSVVAIDPGLIEGDGAYTNAYGYLDSEQPPPEESLEALPEPNTDPGSHLSYTFQWIAFAIMILAGLAYAAKRERDAVRRGDRDDTTAHDRVVPGVEYEVVDKEALLRGGTRRSPATSQRSTSQRSNKRPVLGMRRDARALTRSQRRADEDEDAALDAQLNS</sequence>
<keyword evidence="3 6" id="KW-0812">Transmembrane</keyword>
<evidence type="ECO:0000256" key="4">
    <source>
        <dbReference type="ARBA" id="ARBA00022989"/>
    </source>
</evidence>
<feature type="region of interest" description="Disordered" evidence="7">
    <location>
        <begin position="266"/>
        <end position="321"/>
    </location>
</feature>
<dbReference type="PROSITE" id="PS50895">
    <property type="entry name" value="SURF1"/>
    <property type="match status" value="1"/>
</dbReference>
<dbReference type="CDD" id="cd06662">
    <property type="entry name" value="SURF1"/>
    <property type="match status" value="1"/>
</dbReference>
<name>A0A921SP68_9MICO</name>
<feature type="region of interest" description="Disordered" evidence="7">
    <location>
        <begin position="182"/>
        <end position="204"/>
    </location>
</feature>
<dbReference type="Proteomes" id="UP000784435">
    <property type="component" value="Unassembled WGS sequence"/>
</dbReference>
<proteinExistence type="inferred from homology"/>
<dbReference type="Pfam" id="PF02104">
    <property type="entry name" value="SURF1"/>
    <property type="match status" value="1"/>
</dbReference>
<keyword evidence="4 6" id="KW-1133">Transmembrane helix</keyword>
<evidence type="ECO:0000256" key="3">
    <source>
        <dbReference type="ARBA" id="ARBA00022692"/>
    </source>
</evidence>
<comment type="similarity">
    <text evidence="2 6">Belongs to the SURF1 family.</text>
</comment>